<gene>
    <name evidence="2" type="ORF">FF041_02210</name>
</gene>
<keyword evidence="3" id="KW-1185">Reference proteome</keyword>
<organism evidence="2 3">
    <name type="scientific">Streptomyces jumonjinensis</name>
    <dbReference type="NCBI Taxonomy" id="1945"/>
    <lineage>
        <taxon>Bacteria</taxon>
        <taxon>Bacillati</taxon>
        <taxon>Actinomycetota</taxon>
        <taxon>Actinomycetes</taxon>
        <taxon>Kitasatosporales</taxon>
        <taxon>Streptomycetaceae</taxon>
        <taxon>Streptomyces</taxon>
    </lineage>
</organism>
<name>A0A646KA67_STRJU</name>
<evidence type="ECO:0000256" key="1">
    <source>
        <dbReference type="SAM" id="MobiDB-lite"/>
    </source>
</evidence>
<protein>
    <submittedName>
        <fullName evidence="2">Uncharacterized protein</fullName>
    </submittedName>
</protein>
<dbReference type="Proteomes" id="UP000419138">
    <property type="component" value="Unassembled WGS sequence"/>
</dbReference>
<proteinExistence type="predicted"/>
<dbReference type="AlphaFoldDB" id="A0A646KA67"/>
<dbReference type="EMBL" id="VCLA01000018">
    <property type="protein sequence ID" value="MQS99053.1"/>
    <property type="molecule type" value="Genomic_DNA"/>
</dbReference>
<accession>A0A646KA67</accession>
<evidence type="ECO:0000313" key="3">
    <source>
        <dbReference type="Proteomes" id="UP000419138"/>
    </source>
</evidence>
<comment type="caution">
    <text evidence="2">The sequence shown here is derived from an EMBL/GenBank/DDBJ whole genome shotgun (WGS) entry which is preliminary data.</text>
</comment>
<feature type="region of interest" description="Disordered" evidence="1">
    <location>
        <begin position="1"/>
        <end position="20"/>
    </location>
</feature>
<evidence type="ECO:0000313" key="2">
    <source>
        <dbReference type="EMBL" id="MQS99053.1"/>
    </source>
</evidence>
<sequence>MYRSDAAGETKHTGTLSPDGRQLTLTAVPVDLAPDPAQWIVLVAELQIDPTAAPGEAPVAFVIGTHAFASGATRIRVLPRP</sequence>
<reference evidence="2 3" key="1">
    <citation type="submission" date="2019-05" db="EMBL/GenBank/DDBJ databases">
        <title>Comparative genomics and metabolomics analyses of clavulanic acid producing Streptomyces species provides insight into specialized metabolism and evolution of beta-lactam biosynthetic gene clusters.</title>
        <authorList>
            <person name="Moore M.A."/>
            <person name="Cruz-Morales P."/>
            <person name="Barona Gomez F."/>
            <person name="Kapil T."/>
        </authorList>
    </citation>
    <scope>NUCLEOTIDE SEQUENCE [LARGE SCALE GENOMIC DNA]</scope>
    <source>
        <strain evidence="2 3">NRRL 5741</strain>
    </source>
</reference>
<feature type="compositionally biased region" description="Basic and acidic residues" evidence="1">
    <location>
        <begin position="1"/>
        <end position="12"/>
    </location>
</feature>